<dbReference type="AlphaFoldDB" id="A0A8S4R7L1"/>
<keyword evidence="2" id="KW-1185">Reference proteome</keyword>
<organism evidence="1 2">
    <name type="scientific">Pararge aegeria aegeria</name>
    <dbReference type="NCBI Taxonomy" id="348720"/>
    <lineage>
        <taxon>Eukaryota</taxon>
        <taxon>Metazoa</taxon>
        <taxon>Ecdysozoa</taxon>
        <taxon>Arthropoda</taxon>
        <taxon>Hexapoda</taxon>
        <taxon>Insecta</taxon>
        <taxon>Pterygota</taxon>
        <taxon>Neoptera</taxon>
        <taxon>Endopterygota</taxon>
        <taxon>Lepidoptera</taxon>
        <taxon>Glossata</taxon>
        <taxon>Ditrysia</taxon>
        <taxon>Papilionoidea</taxon>
        <taxon>Nymphalidae</taxon>
        <taxon>Satyrinae</taxon>
        <taxon>Satyrini</taxon>
        <taxon>Parargina</taxon>
        <taxon>Pararge</taxon>
    </lineage>
</organism>
<gene>
    <name evidence="1" type="primary">jg20787</name>
    <name evidence="1" type="ORF">PAEG_LOCUS10427</name>
</gene>
<dbReference type="EMBL" id="CAKXAJ010024867">
    <property type="protein sequence ID" value="CAH2232109.1"/>
    <property type="molecule type" value="Genomic_DNA"/>
</dbReference>
<reference evidence="1" key="1">
    <citation type="submission" date="2022-03" db="EMBL/GenBank/DDBJ databases">
        <authorList>
            <person name="Lindestad O."/>
        </authorList>
    </citation>
    <scope>NUCLEOTIDE SEQUENCE</scope>
</reference>
<sequence>MEAFQIPRCGSETKMPSAWYASVVYRPRRDADPYGASRFFGKKARGELDQIVLDHTLRNISYRIPKGRQPCDDVPNSEVFYWLGLNILRYYDLSAEHFDGKKDPGLQNKVDRTLRYVPQVFVLDVSFDVFDALPGAALGGWEGHLYGMQLVDTLAASHIQATLSRVGAAATSAEQAKRRKYENLDSRSIFVPFGGETKGPWGPEARALFKELSKRVIESTGDPTAGSYPGQRISLAIQRGNAANISGTVPRCGGLEDVLDSI</sequence>
<dbReference type="OrthoDB" id="7478999at2759"/>
<name>A0A8S4R7L1_9NEOP</name>
<evidence type="ECO:0000313" key="2">
    <source>
        <dbReference type="Proteomes" id="UP000838756"/>
    </source>
</evidence>
<protein>
    <submittedName>
        <fullName evidence="1">Jg20787 protein</fullName>
    </submittedName>
</protein>
<evidence type="ECO:0000313" key="1">
    <source>
        <dbReference type="EMBL" id="CAH2232109.1"/>
    </source>
</evidence>
<dbReference type="Proteomes" id="UP000838756">
    <property type="component" value="Unassembled WGS sequence"/>
</dbReference>
<accession>A0A8S4R7L1</accession>
<proteinExistence type="predicted"/>
<comment type="caution">
    <text evidence="1">The sequence shown here is derived from an EMBL/GenBank/DDBJ whole genome shotgun (WGS) entry which is preliminary data.</text>
</comment>